<evidence type="ECO:0000256" key="2">
    <source>
        <dbReference type="ARBA" id="ARBA00023125"/>
    </source>
</evidence>
<sequence>MVLSPTDPDPYYKQIEDQIKKEIISGRLKSGTKLPSVRALAKELNVSVITTKRAYAELEKEGLITTRQGQGTYVAEVDLKNIKVQKTKAIEQEIATLMKRARELSIEPEEIIRLIEEWGGKSK</sequence>
<dbReference type="Pfam" id="PF00392">
    <property type="entry name" value="GntR"/>
    <property type="match status" value="1"/>
</dbReference>
<name>A0A176K0M7_9BACT</name>
<gene>
    <name evidence="5" type="ORF">AT15_01285</name>
</gene>
<keyword evidence="2" id="KW-0238">DNA-binding</keyword>
<dbReference type="PANTHER" id="PTHR38445">
    <property type="entry name" value="HTH-TYPE TRANSCRIPTIONAL REPRESSOR YTRA"/>
    <property type="match status" value="1"/>
</dbReference>
<accession>A0A176K0M7</accession>
<reference evidence="5 6" key="1">
    <citation type="submission" date="2014-02" db="EMBL/GenBank/DDBJ databases">
        <title>Kosmotoga genome sequencing.</title>
        <authorList>
            <person name="Pollo S.M."/>
            <person name="Charchuk R."/>
            <person name="Nesbo C.L."/>
        </authorList>
    </citation>
    <scope>NUCLEOTIDE SEQUENCE [LARGE SCALE GENOMIC DNA]</scope>
    <source>
        <strain evidence="5 6">S304</strain>
    </source>
</reference>
<feature type="domain" description="HTH gntR-type" evidence="4">
    <location>
        <begin position="9"/>
        <end position="77"/>
    </location>
</feature>
<keyword evidence="3" id="KW-0804">Transcription</keyword>
<dbReference type="AlphaFoldDB" id="A0A176K0M7"/>
<dbReference type="InterPro" id="IPR036390">
    <property type="entry name" value="WH_DNA-bd_sf"/>
</dbReference>
<dbReference type="Proteomes" id="UP000077339">
    <property type="component" value="Unassembled WGS sequence"/>
</dbReference>
<evidence type="ECO:0000256" key="3">
    <source>
        <dbReference type="ARBA" id="ARBA00023163"/>
    </source>
</evidence>
<dbReference type="InterPro" id="IPR036388">
    <property type="entry name" value="WH-like_DNA-bd_sf"/>
</dbReference>
<dbReference type="GO" id="GO:0003677">
    <property type="term" value="F:DNA binding"/>
    <property type="evidence" value="ECO:0007669"/>
    <property type="project" value="UniProtKB-KW"/>
</dbReference>
<dbReference type="CDD" id="cd07377">
    <property type="entry name" value="WHTH_GntR"/>
    <property type="match status" value="1"/>
</dbReference>
<dbReference type="EMBL" id="JFHK01000016">
    <property type="protein sequence ID" value="OAA29939.1"/>
    <property type="molecule type" value="Genomic_DNA"/>
</dbReference>
<dbReference type="Gene3D" id="1.10.10.10">
    <property type="entry name" value="Winged helix-like DNA-binding domain superfamily/Winged helix DNA-binding domain"/>
    <property type="match status" value="1"/>
</dbReference>
<dbReference type="PRINTS" id="PR00035">
    <property type="entry name" value="HTHGNTR"/>
</dbReference>
<dbReference type="PANTHER" id="PTHR38445:SF9">
    <property type="entry name" value="HTH-TYPE TRANSCRIPTIONAL REPRESSOR YTRA"/>
    <property type="match status" value="1"/>
</dbReference>
<dbReference type="SUPFAM" id="SSF46785">
    <property type="entry name" value="Winged helix' DNA-binding domain"/>
    <property type="match status" value="1"/>
</dbReference>
<dbReference type="GO" id="GO:0003700">
    <property type="term" value="F:DNA-binding transcription factor activity"/>
    <property type="evidence" value="ECO:0007669"/>
    <property type="project" value="InterPro"/>
</dbReference>
<comment type="caution">
    <text evidence="5">The sequence shown here is derived from an EMBL/GenBank/DDBJ whole genome shotgun (WGS) entry which is preliminary data.</text>
</comment>
<evidence type="ECO:0000313" key="5">
    <source>
        <dbReference type="EMBL" id="OAA29939.1"/>
    </source>
</evidence>
<keyword evidence="6" id="KW-1185">Reference proteome</keyword>
<evidence type="ECO:0000259" key="4">
    <source>
        <dbReference type="PROSITE" id="PS50949"/>
    </source>
</evidence>
<evidence type="ECO:0000313" key="6">
    <source>
        <dbReference type="Proteomes" id="UP000077339"/>
    </source>
</evidence>
<dbReference type="InterPro" id="IPR000524">
    <property type="entry name" value="Tscrpt_reg_HTH_GntR"/>
</dbReference>
<dbReference type="SMART" id="SM00345">
    <property type="entry name" value="HTH_GNTR"/>
    <property type="match status" value="1"/>
</dbReference>
<dbReference type="STRING" id="1453497.AT15_01285"/>
<protein>
    <submittedName>
        <fullName evidence="5">GntR family transcriptional regulator</fullName>
    </submittedName>
</protein>
<evidence type="ECO:0000256" key="1">
    <source>
        <dbReference type="ARBA" id="ARBA00023015"/>
    </source>
</evidence>
<dbReference type="PROSITE" id="PS50949">
    <property type="entry name" value="HTH_GNTR"/>
    <property type="match status" value="1"/>
</dbReference>
<dbReference type="PATRIC" id="fig|1453497.3.peg.267"/>
<proteinExistence type="predicted"/>
<organism evidence="5 6">
    <name type="scientific">Kosmotoga arenicorallina S304</name>
    <dbReference type="NCBI Taxonomy" id="1453497"/>
    <lineage>
        <taxon>Bacteria</taxon>
        <taxon>Thermotogati</taxon>
        <taxon>Thermotogota</taxon>
        <taxon>Thermotogae</taxon>
        <taxon>Kosmotogales</taxon>
        <taxon>Kosmotogaceae</taxon>
        <taxon>Kosmotoga</taxon>
    </lineage>
</organism>
<keyword evidence="1" id="KW-0805">Transcription regulation</keyword>